<accession>A0A2U9CDM0</accession>
<dbReference type="Proteomes" id="UP000246464">
    <property type="component" value="Chromosome 15"/>
</dbReference>
<name>A0A2U9CDM0_SCOMX</name>
<gene>
    <name evidence="2" type="ORF">SMAX5B_017760</name>
</gene>
<organism evidence="2 3">
    <name type="scientific">Scophthalmus maximus</name>
    <name type="common">Turbot</name>
    <name type="synonym">Psetta maxima</name>
    <dbReference type="NCBI Taxonomy" id="52904"/>
    <lineage>
        <taxon>Eukaryota</taxon>
        <taxon>Metazoa</taxon>
        <taxon>Chordata</taxon>
        <taxon>Craniata</taxon>
        <taxon>Vertebrata</taxon>
        <taxon>Euteleostomi</taxon>
        <taxon>Actinopterygii</taxon>
        <taxon>Neopterygii</taxon>
        <taxon>Teleostei</taxon>
        <taxon>Neoteleostei</taxon>
        <taxon>Acanthomorphata</taxon>
        <taxon>Carangaria</taxon>
        <taxon>Pleuronectiformes</taxon>
        <taxon>Pleuronectoidei</taxon>
        <taxon>Scophthalmidae</taxon>
        <taxon>Scophthalmus</taxon>
    </lineage>
</organism>
<feature type="non-terminal residue" evidence="2">
    <location>
        <position position="50"/>
    </location>
</feature>
<dbReference type="EMBL" id="CP026257">
    <property type="protein sequence ID" value="AWP14681.1"/>
    <property type="molecule type" value="Genomic_DNA"/>
</dbReference>
<sequence>MVSIDSRLVTSGARDGAERETRKWGAADWGVTPPLKRLMVYRDEELISAT</sequence>
<keyword evidence="3" id="KW-1185">Reference proteome</keyword>
<evidence type="ECO:0000313" key="3">
    <source>
        <dbReference type="Proteomes" id="UP000246464"/>
    </source>
</evidence>
<dbReference type="AlphaFoldDB" id="A0A2U9CDM0"/>
<evidence type="ECO:0000256" key="1">
    <source>
        <dbReference type="SAM" id="MobiDB-lite"/>
    </source>
</evidence>
<evidence type="ECO:0000313" key="2">
    <source>
        <dbReference type="EMBL" id="AWP14681.1"/>
    </source>
</evidence>
<feature type="region of interest" description="Disordered" evidence="1">
    <location>
        <begin position="1"/>
        <end position="23"/>
    </location>
</feature>
<proteinExistence type="predicted"/>
<reference evidence="2 3" key="1">
    <citation type="submission" date="2017-12" db="EMBL/GenBank/DDBJ databases">
        <title>Integrating genomic resources of turbot (Scophthalmus maximus) in depth evaluation of genetic and physical mapping variation across individuals.</title>
        <authorList>
            <person name="Martinez P."/>
        </authorList>
    </citation>
    <scope>NUCLEOTIDE SEQUENCE [LARGE SCALE GENOMIC DNA]</scope>
</reference>
<protein>
    <submittedName>
        <fullName evidence="2">Uncharacterized protein</fullName>
    </submittedName>
</protein>